<protein>
    <submittedName>
        <fullName evidence="1">Uncharacterized protein</fullName>
    </submittedName>
</protein>
<name>A0A6C0K1B6_9ZZZZ</name>
<organism evidence="1">
    <name type="scientific">viral metagenome</name>
    <dbReference type="NCBI Taxonomy" id="1070528"/>
    <lineage>
        <taxon>unclassified sequences</taxon>
        <taxon>metagenomes</taxon>
        <taxon>organismal metagenomes</taxon>
    </lineage>
</organism>
<evidence type="ECO:0000313" key="1">
    <source>
        <dbReference type="EMBL" id="QHU11499.1"/>
    </source>
</evidence>
<reference evidence="1" key="1">
    <citation type="journal article" date="2020" name="Nature">
        <title>Giant virus diversity and host interactions through global metagenomics.</title>
        <authorList>
            <person name="Schulz F."/>
            <person name="Roux S."/>
            <person name="Paez-Espino D."/>
            <person name="Jungbluth S."/>
            <person name="Walsh D.A."/>
            <person name="Denef V.J."/>
            <person name="McMahon K.D."/>
            <person name="Konstantinidis K.T."/>
            <person name="Eloe-Fadrosh E.A."/>
            <person name="Kyrpides N.C."/>
            <person name="Woyke T."/>
        </authorList>
    </citation>
    <scope>NUCLEOTIDE SEQUENCE</scope>
    <source>
        <strain evidence="1">GVMAG-S-1101169-75</strain>
    </source>
</reference>
<dbReference type="AlphaFoldDB" id="A0A6C0K1B6"/>
<accession>A0A6C0K1B6</accession>
<proteinExistence type="predicted"/>
<dbReference type="EMBL" id="MN740785">
    <property type="protein sequence ID" value="QHU11499.1"/>
    <property type="molecule type" value="Genomic_DNA"/>
</dbReference>
<sequence length="100" mass="11884">MENEICFYEDLGRRDNEGVGPKMHAFAFYDCNKVPLGTHELPYAKTMKMIRENGFTQLARTAQQIQRMRRQQQKRKIDKWLEFCPVELSDEAREIILALF</sequence>